<keyword evidence="6 11" id="KW-0238">DNA-binding</keyword>
<evidence type="ECO:0000259" key="10">
    <source>
        <dbReference type="PROSITE" id="PS50110"/>
    </source>
</evidence>
<reference evidence="11 12" key="1">
    <citation type="submission" date="2018-06" db="EMBL/GenBank/DDBJ databases">
        <title>Paenibacillus imtechensis sp. nov.</title>
        <authorList>
            <person name="Pinnaka A.K."/>
            <person name="Singh H."/>
            <person name="Kaur M."/>
        </authorList>
    </citation>
    <scope>NUCLEOTIDE SEQUENCE [LARGE SCALE GENOMIC DNA]</scope>
    <source>
        <strain evidence="11 12">SMB1</strain>
    </source>
</reference>
<evidence type="ECO:0000256" key="7">
    <source>
        <dbReference type="ARBA" id="ARBA00023163"/>
    </source>
</evidence>
<dbReference type="AlphaFoldDB" id="A0A2W1LDT5"/>
<evidence type="ECO:0000256" key="2">
    <source>
        <dbReference type="ARBA" id="ARBA00022490"/>
    </source>
</evidence>
<dbReference type="EMBL" id="QKRB01000058">
    <property type="protein sequence ID" value="PZD93222.1"/>
    <property type="molecule type" value="Genomic_DNA"/>
</dbReference>
<evidence type="ECO:0000259" key="9">
    <source>
        <dbReference type="PROSITE" id="PS01124"/>
    </source>
</evidence>
<keyword evidence="4" id="KW-0902">Two-component regulatory system</keyword>
<evidence type="ECO:0000256" key="1">
    <source>
        <dbReference type="ARBA" id="ARBA00004496"/>
    </source>
</evidence>
<dbReference type="InterPro" id="IPR001789">
    <property type="entry name" value="Sig_transdc_resp-reg_receiver"/>
</dbReference>
<dbReference type="PANTHER" id="PTHR42713:SF3">
    <property type="entry name" value="TRANSCRIPTIONAL REGULATORY PROTEIN HPTR"/>
    <property type="match status" value="1"/>
</dbReference>
<dbReference type="InterPro" id="IPR009057">
    <property type="entry name" value="Homeodomain-like_sf"/>
</dbReference>
<dbReference type="Gene3D" id="3.40.50.2300">
    <property type="match status" value="1"/>
</dbReference>
<organism evidence="11 12">
    <name type="scientific">Paenibacillus sambharensis</name>
    <dbReference type="NCBI Taxonomy" id="1803190"/>
    <lineage>
        <taxon>Bacteria</taxon>
        <taxon>Bacillati</taxon>
        <taxon>Bacillota</taxon>
        <taxon>Bacilli</taxon>
        <taxon>Bacillales</taxon>
        <taxon>Paenibacillaceae</taxon>
        <taxon>Paenibacillus</taxon>
    </lineage>
</organism>
<dbReference type="InterPro" id="IPR051552">
    <property type="entry name" value="HptR"/>
</dbReference>
<dbReference type="GO" id="GO:0005737">
    <property type="term" value="C:cytoplasm"/>
    <property type="evidence" value="ECO:0007669"/>
    <property type="project" value="UniProtKB-SubCell"/>
</dbReference>
<dbReference type="InterPro" id="IPR018060">
    <property type="entry name" value="HTH_AraC"/>
</dbReference>
<evidence type="ECO:0000256" key="5">
    <source>
        <dbReference type="ARBA" id="ARBA00023015"/>
    </source>
</evidence>
<keyword evidence="7" id="KW-0804">Transcription</keyword>
<sequence length="519" mass="59985">MYKVLLVDDERIILDGISAIVNWASCGTRLIGTARNGIEAKASIERERPDIIITDIKMPGMDGLQLIEQVKEADPDMEFIMLSGFSDFDYARTAMRYGVKDYLLKPCNEQTIEDALKEAAGRLSRKQSKEAFIQKTEEELKRVLPHAREQFLKELVTNRTYGRRDWDNFRRLFNIPVEHDKVRLLLLQIEGEYEFEHIFALKNIAQDLLGEQVLLLSTTIGKQVLLLIRDMSETDLLYALVAEIRGTFRRYYKLEATAAVSDPDDITGARRMYRDTLECLEHRFYLGEGSLITKQDIDAGPGRSDDDFIYDEEQLCLYVKSGHWEDAERELSHVFETLSQLRLETAVTKSYVIPIYVACARQGEPSRIHERLKGLAVLDELDTLQAIREFMFQSIREVCTANYERHRNKHSDMVNRMISCILENLGESRLSLHWVASEILFMNPDYLGKLFKKETGEKFSNYVTRLRMEKAVELIAEADDVKVYELADRLGYGDNPQYFSQVFKKHTGCSPSDYKKTLI</sequence>
<dbReference type="SMART" id="SM00448">
    <property type="entry name" value="REC"/>
    <property type="match status" value="1"/>
</dbReference>
<keyword evidence="2" id="KW-0963">Cytoplasm</keyword>
<dbReference type="InterPro" id="IPR011006">
    <property type="entry name" value="CheY-like_superfamily"/>
</dbReference>
<dbReference type="CDD" id="cd17536">
    <property type="entry name" value="REC_YesN-like"/>
    <property type="match status" value="1"/>
</dbReference>
<protein>
    <submittedName>
        <fullName evidence="11">DNA-binding response regulator</fullName>
    </submittedName>
</protein>
<evidence type="ECO:0000256" key="8">
    <source>
        <dbReference type="PROSITE-ProRule" id="PRU00169"/>
    </source>
</evidence>
<evidence type="ECO:0000313" key="12">
    <source>
        <dbReference type="Proteomes" id="UP000249522"/>
    </source>
</evidence>
<dbReference type="GO" id="GO:0003700">
    <property type="term" value="F:DNA-binding transcription factor activity"/>
    <property type="evidence" value="ECO:0007669"/>
    <property type="project" value="InterPro"/>
</dbReference>
<keyword evidence="12" id="KW-1185">Reference proteome</keyword>
<dbReference type="SUPFAM" id="SSF46689">
    <property type="entry name" value="Homeodomain-like"/>
    <property type="match status" value="1"/>
</dbReference>
<comment type="caution">
    <text evidence="11">The sequence shown here is derived from an EMBL/GenBank/DDBJ whole genome shotgun (WGS) entry which is preliminary data.</text>
</comment>
<accession>A0A2W1LDT5</accession>
<dbReference type="RefSeq" id="WP_111149590.1">
    <property type="nucleotide sequence ID" value="NZ_QKRB01000058.1"/>
</dbReference>
<dbReference type="SUPFAM" id="SSF52172">
    <property type="entry name" value="CheY-like"/>
    <property type="match status" value="1"/>
</dbReference>
<dbReference type="GO" id="GO:0043565">
    <property type="term" value="F:sequence-specific DNA binding"/>
    <property type="evidence" value="ECO:0007669"/>
    <property type="project" value="InterPro"/>
</dbReference>
<gene>
    <name evidence="11" type="ORF">DNH61_24565</name>
</gene>
<evidence type="ECO:0000256" key="3">
    <source>
        <dbReference type="ARBA" id="ARBA00022553"/>
    </source>
</evidence>
<feature type="domain" description="HTH araC/xylS-type" evidence="9">
    <location>
        <begin position="415"/>
        <end position="517"/>
    </location>
</feature>
<keyword evidence="5" id="KW-0805">Transcription regulation</keyword>
<dbReference type="Gene3D" id="1.10.10.60">
    <property type="entry name" value="Homeodomain-like"/>
    <property type="match status" value="2"/>
</dbReference>
<feature type="modified residue" description="4-aspartylphosphate" evidence="8">
    <location>
        <position position="55"/>
    </location>
</feature>
<dbReference type="Pfam" id="PF12833">
    <property type="entry name" value="HTH_18"/>
    <property type="match status" value="1"/>
</dbReference>
<keyword evidence="3 8" id="KW-0597">Phosphoprotein</keyword>
<proteinExistence type="predicted"/>
<dbReference type="OrthoDB" id="9794370at2"/>
<feature type="domain" description="Response regulatory" evidence="10">
    <location>
        <begin position="3"/>
        <end position="120"/>
    </location>
</feature>
<dbReference type="SMART" id="SM00342">
    <property type="entry name" value="HTH_ARAC"/>
    <property type="match status" value="1"/>
</dbReference>
<evidence type="ECO:0000313" key="11">
    <source>
        <dbReference type="EMBL" id="PZD93222.1"/>
    </source>
</evidence>
<dbReference type="GO" id="GO:0000160">
    <property type="term" value="P:phosphorelay signal transduction system"/>
    <property type="evidence" value="ECO:0007669"/>
    <property type="project" value="UniProtKB-KW"/>
</dbReference>
<dbReference type="Proteomes" id="UP000249522">
    <property type="component" value="Unassembled WGS sequence"/>
</dbReference>
<dbReference type="PROSITE" id="PS50110">
    <property type="entry name" value="RESPONSE_REGULATORY"/>
    <property type="match status" value="1"/>
</dbReference>
<dbReference type="Pfam" id="PF00072">
    <property type="entry name" value="Response_reg"/>
    <property type="match status" value="1"/>
</dbReference>
<evidence type="ECO:0000256" key="4">
    <source>
        <dbReference type="ARBA" id="ARBA00023012"/>
    </source>
</evidence>
<dbReference type="PANTHER" id="PTHR42713">
    <property type="entry name" value="HISTIDINE KINASE-RELATED"/>
    <property type="match status" value="1"/>
</dbReference>
<comment type="subcellular location">
    <subcellularLocation>
        <location evidence="1">Cytoplasm</location>
    </subcellularLocation>
</comment>
<evidence type="ECO:0000256" key="6">
    <source>
        <dbReference type="ARBA" id="ARBA00023125"/>
    </source>
</evidence>
<name>A0A2W1LDT5_9BACL</name>
<dbReference type="PROSITE" id="PS01124">
    <property type="entry name" value="HTH_ARAC_FAMILY_2"/>
    <property type="match status" value="1"/>
</dbReference>